<dbReference type="EC" id="3.4.21.-" evidence="7"/>
<sequence>MTLSSYFRYPHVHADLVTFVAEDDVWVGPLAGGRAWRVSSLQLPARNPRFSPDGQDLVWGVVQASAPEVVTASVDGGGFRQLTYWGHASTKVKGFTPTGEALVTSSFQREESRHTWAYAVPLDGSGARLLPFGPVESVAFGPELGDERPVVVGSVLSREPAWWKRYRGGTAGKLWIDRDGGGEFGRLAAELDGNLADPMWVGDRIAFLSDHEGHGNLYSVRPDGADLRRHTDHDGFYVRHASTDGTRVVFESAGELWLLDSLEAEPRRIDVTLGSASTGRRSRPLNVAQHLASAMPNPKGTASVIEAHGTVHWLTHRDGPSRVVESTPGVRARLARPLGDSRVVYVADHGGEEALYIRQVFEQLPQPDAPAPAEISAASAEPEPVGLPRPVSASAVVNPTQSQPIVEVRSGGKQGGSGADVREAEARSAAALAPQQLRRVELPGPDRVSALAASPDGTLAAVATEYGQLLVLDAESGELHRLAGTDHGAVNELAFSPDSRWILWAEPVTTEGTRTRLRLVRADGTGSIIDVTDGRFRDHGPAFTPDGKFAAFLSERSFDPVYSTHSFDLGFPASTKPFLVALAAATPSPFGPSVHGTLPDAPPAGEKDHDDSPDGDKTKPAAAEIAVDAERLAERIIPVPVQQGRYTRLTAVDGALLWLANDPAGVTGEGRASAEDAEQSQRLERFDLSRREVSVLVPALDAYEMSQDRKRLVYVHKSQIRAVPAAGKVDDDSPESVLVDLSRIRLTLEPLKVWGQAFEEAWRLQRDFYWAEDMAGLDWQGVYDRYRPLVDRLGSHDDLVDLLWELHGELGTSHAYVMPAPVTEPGAGKQGLLGADLVRTDAGWTVHKILAGESSDPLALSPLTAPGAAVQPGDVIAAVDGIPVDPLAGPAPLLVGAAGKTVELTIVKGTGSPEAGLQRRIAVIPIRDEERLRYQNWVAGNRRTVRDASNGRFGYLHIPDMVARGWAQLHRDLDVETAKDALVIDVRRNRGGHTSQLVAELIGRKVNAWNLARGEQPGTYPAHAPRGPVVVLTDEYAGSDGDIITQVSKLRGIGPVIGTRTWGGVVGIDAKFALADGTGVTQPRYAFWFTQGVGWGVENYGVEPDIEVPFPPHAYGAGEDPQLEHGVGILKEMLGELPTDQPPSRAGYPVLRPGPLPPRPQDS</sequence>
<dbReference type="Pfam" id="PF03572">
    <property type="entry name" value="Peptidase_S41"/>
    <property type="match status" value="1"/>
</dbReference>
<keyword evidence="4 7" id="KW-0645">Protease</keyword>
<feature type="compositionally biased region" description="Polar residues" evidence="8">
    <location>
        <begin position="395"/>
        <end position="404"/>
    </location>
</feature>
<protein>
    <recommendedName>
        <fullName evidence="7">Tricorn protease homolog</fullName>
        <ecNumber evidence="7">3.4.21.-</ecNumber>
    </recommendedName>
</protein>
<dbReference type="InterPro" id="IPR012393">
    <property type="entry name" value="Tricorn_protease"/>
</dbReference>
<dbReference type="Pfam" id="PF14685">
    <property type="entry name" value="PDZ_Tricorn"/>
    <property type="match status" value="1"/>
</dbReference>
<dbReference type="Gene3D" id="2.120.10.60">
    <property type="entry name" value="Tricorn protease N-terminal domain"/>
    <property type="match status" value="1"/>
</dbReference>
<feature type="domain" description="Tail specific protease" evidence="9">
    <location>
        <begin position="916"/>
        <end position="1109"/>
    </location>
</feature>
<evidence type="ECO:0000259" key="9">
    <source>
        <dbReference type="SMART" id="SM00245"/>
    </source>
</evidence>
<dbReference type="SUPFAM" id="SSF69304">
    <property type="entry name" value="Tricorn protease N-terminal domain"/>
    <property type="match status" value="1"/>
</dbReference>
<evidence type="ECO:0000256" key="3">
    <source>
        <dbReference type="ARBA" id="ARBA00022490"/>
    </source>
</evidence>
<name>A0ABY3W3H5_9MICC</name>
<keyword evidence="5 7" id="KW-0378">Hydrolase</keyword>
<evidence type="ECO:0000256" key="5">
    <source>
        <dbReference type="ARBA" id="ARBA00022801"/>
    </source>
</evidence>
<reference evidence="10 11" key="1">
    <citation type="submission" date="2022-03" db="EMBL/GenBank/DDBJ databases">
        <title>Isotopic signatures of nitrous oxide derived from detoxification processes.</title>
        <authorList>
            <person name="Behrendt U."/>
            <person name="Buchen C."/>
            <person name="Well R."/>
            <person name="Ulrich A."/>
            <person name="Rohe L."/>
            <person name="Kolb S."/>
            <person name="Schloter M."/>
            <person name="Horn M.A."/>
            <person name="Augustin J."/>
        </authorList>
    </citation>
    <scope>NUCLEOTIDE SEQUENCE [LARGE SCALE GENOMIC DNA]</scope>
    <source>
        <strain evidence="10 11">S4-C24</strain>
    </source>
</reference>
<evidence type="ECO:0000256" key="1">
    <source>
        <dbReference type="ARBA" id="ARBA00004496"/>
    </source>
</evidence>
<dbReference type="Gene3D" id="2.30.42.10">
    <property type="match status" value="1"/>
</dbReference>
<dbReference type="InterPro" id="IPR029414">
    <property type="entry name" value="Tricorn_PDZ"/>
</dbReference>
<feature type="region of interest" description="Disordered" evidence="8">
    <location>
        <begin position="590"/>
        <end position="621"/>
    </location>
</feature>
<dbReference type="PANTHER" id="PTHR43253">
    <property type="entry name" value="TRICORN PROTEASE HOMOLOG 2-RELATED"/>
    <property type="match status" value="1"/>
</dbReference>
<dbReference type="PANTHER" id="PTHR43253:SF1">
    <property type="entry name" value="TRICORN PROTEASE HOMOLOG 2-RELATED"/>
    <property type="match status" value="1"/>
</dbReference>
<dbReference type="RefSeq" id="WP_241913082.1">
    <property type="nucleotide sequence ID" value="NZ_CP093326.1"/>
</dbReference>
<feature type="region of interest" description="Disordered" evidence="8">
    <location>
        <begin position="367"/>
        <end position="430"/>
    </location>
</feature>
<keyword evidence="6 7" id="KW-0720">Serine protease</keyword>
<dbReference type="InterPro" id="IPR015943">
    <property type="entry name" value="WD40/YVTN_repeat-like_dom_sf"/>
</dbReference>
<organism evidence="10 11">
    <name type="scientific">Arthrobacter sulfonylureivorans</name>
    <dbReference type="NCBI Taxonomy" id="2486855"/>
    <lineage>
        <taxon>Bacteria</taxon>
        <taxon>Bacillati</taxon>
        <taxon>Actinomycetota</taxon>
        <taxon>Actinomycetes</taxon>
        <taxon>Micrococcales</taxon>
        <taxon>Micrococcaceae</taxon>
        <taxon>Arthrobacter</taxon>
    </lineage>
</organism>
<evidence type="ECO:0000313" key="10">
    <source>
        <dbReference type="EMBL" id="UNK44670.1"/>
    </source>
</evidence>
<evidence type="ECO:0000256" key="4">
    <source>
        <dbReference type="ARBA" id="ARBA00022670"/>
    </source>
</evidence>
<dbReference type="EMBL" id="CP093326">
    <property type="protein sequence ID" value="UNK44670.1"/>
    <property type="molecule type" value="Genomic_DNA"/>
</dbReference>
<dbReference type="SUPFAM" id="SSF69322">
    <property type="entry name" value="Tricorn protease domain 2"/>
    <property type="match status" value="1"/>
</dbReference>
<dbReference type="InterPro" id="IPR028204">
    <property type="entry name" value="Tricorn_C1"/>
</dbReference>
<keyword evidence="3 7" id="KW-0963">Cytoplasm</keyword>
<evidence type="ECO:0000256" key="6">
    <source>
        <dbReference type="ARBA" id="ARBA00022825"/>
    </source>
</evidence>
<dbReference type="SUPFAM" id="SSF52096">
    <property type="entry name" value="ClpP/crotonase"/>
    <property type="match status" value="1"/>
</dbReference>
<dbReference type="InterPro" id="IPR036034">
    <property type="entry name" value="PDZ_sf"/>
</dbReference>
<evidence type="ECO:0000256" key="2">
    <source>
        <dbReference type="ARBA" id="ARBA00008524"/>
    </source>
</evidence>
<dbReference type="Gene3D" id="3.30.750.44">
    <property type="match status" value="1"/>
</dbReference>
<comment type="subcellular location">
    <subcellularLocation>
        <location evidence="1 7">Cytoplasm</location>
    </subcellularLocation>
</comment>
<comment type="function">
    <text evidence="7">Degrades oligopeptides.</text>
</comment>
<dbReference type="SUPFAM" id="SSF50156">
    <property type="entry name" value="PDZ domain-like"/>
    <property type="match status" value="1"/>
</dbReference>
<dbReference type="CDD" id="cd07562">
    <property type="entry name" value="Peptidase_S41_TRI"/>
    <property type="match status" value="1"/>
</dbReference>
<dbReference type="PIRSF" id="PIRSF036421">
    <property type="entry name" value="Tricorn_protease"/>
    <property type="match status" value="1"/>
</dbReference>
<keyword evidence="11" id="KW-1185">Reference proteome</keyword>
<feature type="compositionally biased region" description="Pro residues" evidence="8">
    <location>
        <begin position="1152"/>
        <end position="1163"/>
    </location>
</feature>
<dbReference type="Proteomes" id="UP000829069">
    <property type="component" value="Chromosome"/>
</dbReference>
<dbReference type="InterPro" id="IPR029045">
    <property type="entry name" value="ClpP/crotonase-like_dom_sf"/>
</dbReference>
<accession>A0ABY3W3H5</accession>
<dbReference type="SMART" id="SM00245">
    <property type="entry name" value="TSPc"/>
    <property type="match status" value="1"/>
</dbReference>
<dbReference type="Gene3D" id="3.90.226.10">
    <property type="entry name" value="2-enoyl-CoA Hydratase, Chain A, domain 1"/>
    <property type="match status" value="1"/>
</dbReference>
<gene>
    <name evidence="10" type="ORF">MNQ99_11845</name>
</gene>
<dbReference type="Gene3D" id="2.130.10.10">
    <property type="entry name" value="YVTN repeat-like/Quinoprotein amine dehydrogenase"/>
    <property type="match status" value="1"/>
</dbReference>
<evidence type="ECO:0000256" key="8">
    <source>
        <dbReference type="SAM" id="MobiDB-lite"/>
    </source>
</evidence>
<dbReference type="Pfam" id="PF26549">
    <property type="entry name" value="Tricorn_N"/>
    <property type="match status" value="1"/>
</dbReference>
<proteinExistence type="inferred from homology"/>
<dbReference type="InterPro" id="IPR005151">
    <property type="entry name" value="Tail-specific_protease"/>
</dbReference>
<feature type="compositionally biased region" description="Low complexity" evidence="8">
    <location>
        <begin position="371"/>
        <end position="384"/>
    </location>
</feature>
<evidence type="ECO:0000313" key="11">
    <source>
        <dbReference type="Proteomes" id="UP000829069"/>
    </source>
</evidence>
<comment type="similarity">
    <text evidence="2 7">Belongs to the peptidase S41B family.</text>
</comment>
<evidence type="ECO:0000256" key="7">
    <source>
        <dbReference type="PIRNR" id="PIRNR036421"/>
    </source>
</evidence>
<dbReference type="Pfam" id="PF14684">
    <property type="entry name" value="Tricorn_C1"/>
    <property type="match status" value="1"/>
</dbReference>
<dbReference type="Pfam" id="PF26550">
    <property type="entry name" value="Tricorn_2nd"/>
    <property type="match status" value="1"/>
</dbReference>
<feature type="compositionally biased region" description="Basic and acidic residues" evidence="8">
    <location>
        <begin position="605"/>
        <end position="619"/>
    </location>
</feature>
<feature type="region of interest" description="Disordered" evidence="8">
    <location>
        <begin position="1133"/>
        <end position="1163"/>
    </location>
</feature>